<organism evidence="2 3">
    <name type="scientific">Ajellomyces capsulatus</name>
    <name type="common">Darling's disease fungus</name>
    <name type="synonym">Histoplasma capsulatum</name>
    <dbReference type="NCBI Taxonomy" id="5037"/>
    <lineage>
        <taxon>Eukaryota</taxon>
        <taxon>Fungi</taxon>
        <taxon>Dikarya</taxon>
        <taxon>Ascomycota</taxon>
        <taxon>Pezizomycotina</taxon>
        <taxon>Eurotiomycetes</taxon>
        <taxon>Eurotiomycetidae</taxon>
        <taxon>Onygenales</taxon>
        <taxon>Ajellomycetaceae</taxon>
        <taxon>Histoplasma</taxon>
    </lineage>
</organism>
<dbReference type="Proteomes" id="UP000663671">
    <property type="component" value="Chromosome 7"/>
</dbReference>
<dbReference type="EMBL" id="CP069112">
    <property type="protein sequence ID" value="QSS62427.1"/>
    <property type="molecule type" value="Genomic_DNA"/>
</dbReference>
<proteinExistence type="predicted"/>
<dbReference type="AlphaFoldDB" id="A0A8A1ME57"/>
<name>A0A8A1ME57_AJECA</name>
<sequence>METDEPRRYTVMSATQRNLLYLDAVDRLGAQQGGQEATSPAPWRCGVFYAPEEESTYGSLRTTVSKLEIGVVVDASVAGGILLYILNRHRSIVLSHHRTTAEDIEHQTSEKACCGKGKKEPQPPPSQPRSRPQSNLAIAIAIAIAVATSPEPRAQSPEPRQSPDRAQTEPQWRRAMDKGYK</sequence>
<feature type="region of interest" description="Disordered" evidence="1">
    <location>
        <begin position="147"/>
        <end position="181"/>
    </location>
</feature>
<gene>
    <name evidence="2" type="ORF">I7I51_02164</name>
</gene>
<dbReference type="VEuPathDB" id="FungiDB:I7I51_02164"/>
<feature type="region of interest" description="Disordered" evidence="1">
    <location>
        <begin position="100"/>
        <end position="134"/>
    </location>
</feature>
<evidence type="ECO:0000313" key="2">
    <source>
        <dbReference type="EMBL" id="QSS62427.1"/>
    </source>
</evidence>
<protein>
    <submittedName>
        <fullName evidence="2">Uncharacterized protein</fullName>
    </submittedName>
</protein>
<accession>A0A8A1ME57</accession>
<evidence type="ECO:0000313" key="3">
    <source>
        <dbReference type="Proteomes" id="UP000663671"/>
    </source>
</evidence>
<evidence type="ECO:0000256" key="1">
    <source>
        <dbReference type="SAM" id="MobiDB-lite"/>
    </source>
</evidence>
<reference evidence="2" key="1">
    <citation type="submission" date="2021-01" db="EMBL/GenBank/DDBJ databases">
        <title>Chromosome-level genome assembly of a human fungal pathogen reveals clustering of transcriptionally co-regulated genes.</title>
        <authorList>
            <person name="Voorhies M."/>
            <person name="Cohen S."/>
            <person name="Shea T.P."/>
            <person name="Petrus S."/>
            <person name="Munoz J.F."/>
            <person name="Poplawski S."/>
            <person name="Goldman W.E."/>
            <person name="Michael T."/>
            <person name="Cuomo C.A."/>
            <person name="Sil A."/>
            <person name="Beyhan S."/>
        </authorList>
    </citation>
    <scope>NUCLEOTIDE SEQUENCE</scope>
    <source>
        <strain evidence="2">WU24</strain>
    </source>
</reference>
<feature type="compositionally biased region" description="Basic and acidic residues" evidence="1">
    <location>
        <begin position="161"/>
        <end position="181"/>
    </location>
</feature>
<feature type="compositionally biased region" description="Basic and acidic residues" evidence="1">
    <location>
        <begin position="100"/>
        <end position="109"/>
    </location>
</feature>